<dbReference type="PROSITE" id="PS50011">
    <property type="entry name" value="PROTEIN_KINASE_DOM"/>
    <property type="match status" value="1"/>
</dbReference>
<evidence type="ECO:0000256" key="26">
    <source>
        <dbReference type="SAM" id="SignalP"/>
    </source>
</evidence>
<dbReference type="PANTHER" id="PTHR48056:SF18">
    <property type="entry name" value="NON-SPECIFIC SERINE_THREONINE PROTEIN KINASE"/>
    <property type="match status" value="1"/>
</dbReference>
<comment type="similarity">
    <text evidence="3">Belongs to the protein kinase superfamily. Ser/Thr protein kinase family.</text>
</comment>
<evidence type="ECO:0000256" key="3">
    <source>
        <dbReference type="ARBA" id="ARBA00008684"/>
    </source>
</evidence>
<feature type="compositionally biased region" description="Low complexity" evidence="24">
    <location>
        <begin position="649"/>
        <end position="658"/>
    </location>
</feature>
<comment type="catalytic activity">
    <reaction evidence="21">
        <text>L-threonyl-[protein] + ATP = O-phospho-L-threonyl-[protein] + ADP + H(+)</text>
        <dbReference type="Rhea" id="RHEA:46608"/>
        <dbReference type="Rhea" id="RHEA-COMP:11060"/>
        <dbReference type="Rhea" id="RHEA-COMP:11605"/>
        <dbReference type="ChEBI" id="CHEBI:15378"/>
        <dbReference type="ChEBI" id="CHEBI:30013"/>
        <dbReference type="ChEBI" id="CHEBI:30616"/>
        <dbReference type="ChEBI" id="CHEBI:61977"/>
        <dbReference type="ChEBI" id="CHEBI:456216"/>
        <dbReference type="EC" id="2.7.11.1"/>
    </reaction>
</comment>
<keyword evidence="17 25" id="KW-1133">Transmembrane helix</keyword>
<evidence type="ECO:0000256" key="24">
    <source>
        <dbReference type="SAM" id="MobiDB-lite"/>
    </source>
</evidence>
<dbReference type="FunFam" id="3.80.10.10:FF:000041">
    <property type="entry name" value="LRR receptor-like serine/threonine-protein kinase ERECTA"/>
    <property type="match status" value="1"/>
</dbReference>
<comment type="catalytic activity">
    <reaction evidence="22">
        <text>L-seryl-[protein] + ATP = O-phospho-L-seryl-[protein] + ADP + H(+)</text>
        <dbReference type="Rhea" id="RHEA:17989"/>
        <dbReference type="Rhea" id="RHEA-COMP:9863"/>
        <dbReference type="Rhea" id="RHEA-COMP:11604"/>
        <dbReference type="ChEBI" id="CHEBI:15378"/>
        <dbReference type="ChEBI" id="CHEBI:29999"/>
        <dbReference type="ChEBI" id="CHEBI:30616"/>
        <dbReference type="ChEBI" id="CHEBI:83421"/>
        <dbReference type="ChEBI" id="CHEBI:456216"/>
        <dbReference type="EC" id="2.7.11.1"/>
    </reaction>
</comment>
<feature type="domain" description="Protein kinase" evidence="27">
    <location>
        <begin position="754"/>
        <end position="1029"/>
    </location>
</feature>
<keyword evidence="13" id="KW-0677">Repeat</keyword>
<evidence type="ECO:0000313" key="28">
    <source>
        <dbReference type="EMBL" id="KAK1422540.1"/>
    </source>
</evidence>
<organism evidence="28 29">
    <name type="scientific">Tagetes erecta</name>
    <name type="common">African marigold</name>
    <dbReference type="NCBI Taxonomy" id="13708"/>
    <lineage>
        <taxon>Eukaryota</taxon>
        <taxon>Viridiplantae</taxon>
        <taxon>Streptophyta</taxon>
        <taxon>Embryophyta</taxon>
        <taxon>Tracheophyta</taxon>
        <taxon>Spermatophyta</taxon>
        <taxon>Magnoliopsida</taxon>
        <taxon>eudicotyledons</taxon>
        <taxon>Gunneridae</taxon>
        <taxon>Pentapetalae</taxon>
        <taxon>asterids</taxon>
        <taxon>campanulids</taxon>
        <taxon>Asterales</taxon>
        <taxon>Asteraceae</taxon>
        <taxon>Asteroideae</taxon>
        <taxon>Heliantheae alliance</taxon>
        <taxon>Tageteae</taxon>
        <taxon>Tagetes</taxon>
    </lineage>
</organism>
<keyword evidence="6" id="KW-1003">Cell membrane</keyword>
<evidence type="ECO:0000256" key="10">
    <source>
        <dbReference type="ARBA" id="ARBA00022679"/>
    </source>
</evidence>
<evidence type="ECO:0000256" key="20">
    <source>
        <dbReference type="ARBA" id="ARBA00023180"/>
    </source>
</evidence>
<evidence type="ECO:0000256" key="23">
    <source>
        <dbReference type="PROSITE-ProRule" id="PRU10141"/>
    </source>
</evidence>
<dbReference type="Proteomes" id="UP001229421">
    <property type="component" value="Unassembled WGS sequence"/>
</dbReference>
<feature type="chain" id="PRO_5042242514" description="non-specific serine/threonine protein kinase" evidence="26">
    <location>
        <begin position="23"/>
        <end position="1036"/>
    </location>
</feature>
<dbReference type="GO" id="GO:0033612">
    <property type="term" value="F:receptor serine/threonine kinase binding"/>
    <property type="evidence" value="ECO:0007669"/>
    <property type="project" value="TreeGrafter"/>
</dbReference>
<dbReference type="InterPro" id="IPR001611">
    <property type="entry name" value="Leu-rich_rpt"/>
</dbReference>
<dbReference type="SMART" id="SM00369">
    <property type="entry name" value="LRR_TYP"/>
    <property type="match status" value="8"/>
</dbReference>
<evidence type="ECO:0000256" key="6">
    <source>
        <dbReference type="ARBA" id="ARBA00022475"/>
    </source>
</evidence>
<evidence type="ECO:0000256" key="22">
    <source>
        <dbReference type="ARBA" id="ARBA00048679"/>
    </source>
</evidence>
<comment type="caution">
    <text evidence="28">The sequence shown here is derived from an EMBL/GenBank/DDBJ whole genome shotgun (WGS) entry which is preliminary data.</text>
</comment>
<evidence type="ECO:0000256" key="9">
    <source>
        <dbReference type="ARBA" id="ARBA00022614"/>
    </source>
</evidence>
<evidence type="ECO:0000256" key="18">
    <source>
        <dbReference type="ARBA" id="ARBA00023136"/>
    </source>
</evidence>
<proteinExistence type="inferred from homology"/>
<dbReference type="SUPFAM" id="SSF52047">
    <property type="entry name" value="RNI-like"/>
    <property type="match status" value="1"/>
</dbReference>
<sequence>MLPLLSYCYYIGVLIFVVGADAADCNPGDKYSLLEAFGNNNNNQLNWSESVDCCSWDGVMCEGDRVVSLSLPDRGLVTCSFLHLQNLTSLSFLNLSSNFLSASSGSGLLFPANLHTIDLSYNRFSGSLLNTSFPPSLRYLNLSSNHFNGTTSLIIPNLISLNISNNSFSGAIPKDICTSSSSSSLSILDFSLNDFTGDIFFFSSCPNLQLLSLGFNSLTGPIPDLLPISLQHLSLPANFLTGPIPQTITNLTNLTTLVLFGNNFSGPIPANIGTLSLLEKLELHINRLNGTLPPSLINCTNLQLLNLRVNSLTGKLTDFDFSAFTKLTILDLGENRFTGELPKTIFSCRSLTAIRLATNNLHGEIPSDVLKLPSLSFLSLSNNSFQNIIQAFNILSTHQRLTTLILSKNFFNETLPAAGVTGFQNLKIMGLGGCKLYGQLPIWLMQLTNLQVIDLSQNNINGTIPGWLKQLPNLFYLDLSNNSLSGSFPVDLTRLPALDSKQVLDRVNSSYLELPVFVAPQNASYLQYNQLATLPPALYLSSNNLTGSIPLEVGNMQSIHVLDLSQNNFSGTIPTSLSNLTNLEKLYLSHNRLSGEIPTSLTSLHFLSSFDVSNNNLEGAIPTGGQFNTFLNQNYEGNPGLCGPPIQKSCSSNPSASPSRHKKGPNKKMIVGLILGICFGVGITLTCLALWILSKRRILPRGDQDVFHTDMTSFNSTSAVDVPKDTSGVVLFLNNAKDIKHLTIADILKATEGFSQENIIGCGGFGLVYKATLANGTKLAVKKLSGDMGVIAREFKAEVEALSNAQHKNLVSLQGYCVHDGCQLLIYSYMENGSLDYWLHEKTDGASKLDWPTRLKIAQGASCGLAYMHQVCEPHIVHRDIKSSNILLDGQFEAYLADFGLSRLIQPYNTHVTTELVGTLGYIPPEYSQSWIATLKGDIYSFGVVMLELLTGKRPIEVFRPKESRELVAWVHQLRTQGKQYLVLDPILAGKGFEDEMLQVLDVACMCVNVNPAKRPAVDEVVHWLHNVGSDHRIPN</sequence>
<comment type="similarity">
    <text evidence="4">Belongs to the RLP family.</text>
</comment>
<feature type="signal peptide" evidence="26">
    <location>
        <begin position="1"/>
        <end position="22"/>
    </location>
</feature>
<keyword evidence="20" id="KW-0325">Glycoprotein</keyword>
<keyword evidence="18 25" id="KW-0472">Membrane</keyword>
<dbReference type="PRINTS" id="PR00019">
    <property type="entry name" value="LEURICHRPT"/>
</dbReference>
<evidence type="ECO:0000256" key="8">
    <source>
        <dbReference type="ARBA" id="ARBA00022553"/>
    </source>
</evidence>
<dbReference type="FunFam" id="3.30.200.20:FF:000309">
    <property type="entry name" value="Leucine-rich repeat receptor protein kinase MSP1"/>
    <property type="match status" value="1"/>
</dbReference>
<keyword evidence="16 23" id="KW-0067">ATP-binding</keyword>
<name>A0AAD8KGN0_TARER</name>
<keyword evidence="7" id="KW-0723">Serine/threonine-protein kinase</keyword>
<keyword evidence="19" id="KW-0675">Receptor</keyword>
<keyword evidence="29" id="KW-1185">Reference proteome</keyword>
<dbReference type="Pfam" id="PF07714">
    <property type="entry name" value="PK_Tyr_Ser-Thr"/>
    <property type="match status" value="1"/>
</dbReference>
<dbReference type="SUPFAM" id="SSF52058">
    <property type="entry name" value="L domain-like"/>
    <property type="match status" value="1"/>
</dbReference>
<dbReference type="Pfam" id="PF13855">
    <property type="entry name" value="LRR_8"/>
    <property type="match status" value="2"/>
</dbReference>
<dbReference type="Pfam" id="PF08263">
    <property type="entry name" value="LRRNT_2"/>
    <property type="match status" value="1"/>
</dbReference>
<dbReference type="PANTHER" id="PTHR48056">
    <property type="entry name" value="LRR RECEPTOR-LIKE SERINE/THREONINE-PROTEIN KINASE-RELATED"/>
    <property type="match status" value="1"/>
</dbReference>
<dbReference type="FunFam" id="3.80.10.10:FF:000213">
    <property type="entry name" value="Tyrosine-sulfated glycopeptide receptor 1"/>
    <property type="match status" value="1"/>
</dbReference>
<dbReference type="GO" id="GO:0004674">
    <property type="term" value="F:protein serine/threonine kinase activity"/>
    <property type="evidence" value="ECO:0007669"/>
    <property type="project" value="UniProtKB-KW"/>
</dbReference>
<evidence type="ECO:0000256" key="7">
    <source>
        <dbReference type="ARBA" id="ARBA00022527"/>
    </source>
</evidence>
<dbReference type="PROSITE" id="PS00107">
    <property type="entry name" value="PROTEIN_KINASE_ATP"/>
    <property type="match status" value="1"/>
</dbReference>
<dbReference type="InterPro" id="IPR050647">
    <property type="entry name" value="Plant_LRR-RLKs"/>
</dbReference>
<dbReference type="PROSITE" id="PS51450">
    <property type="entry name" value="LRR"/>
    <property type="match status" value="1"/>
</dbReference>
<evidence type="ECO:0000256" key="14">
    <source>
        <dbReference type="ARBA" id="ARBA00022741"/>
    </source>
</evidence>
<dbReference type="InterPro" id="IPR000719">
    <property type="entry name" value="Prot_kinase_dom"/>
</dbReference>
<dbReference type="SUPFAM" id="SSF56112">
    <property type="entry name" value="Protein kinase-like (PK-like)"/>
    <property type="match status" value="1"/>
</dbReference>
<evidence type="ECO:0000256" key="21">
    <source>
        <dbReference type="ARBA" id="ARBA00047899"/>
    </source>
</evidence>
<comment type="subcellular location">
    <subcellularLocation>
        <location evidence="1">Cell membrane</location>
    </subcellularLocation>
    <subcellularLocation>
        <location evidence="2">Membrane</location>
        <topology evidence="2">Single-pass type I membrane protein</topology>
    </subcellularLocation>
</comment>
<dbReference type="Gene3D" id="3.80.10.10">
    <property type="entry name" value="Ribonuclease Inhibitor"/>
    <property type="match status" value="4"/>
</dbReference>
<keyword evidence="9" id="KW-0433">Leucine-rich repeat</keyword>
<evidence type="ECO:0000256" key="4">
    <source>
        <dbReference type="ARBA" id="ARBA00009592"/>
    </source>
</evidence>
<dbReference type="InterPro" id="IPR017441">
    <property type="entry name" value="Protein_kinase_ATP_BS"/>
</dbReference>
<dbReference type="PROSITE" id="PS00108">
    <property type="entry name" value="PROTEIN_KINASE_ST"/>
    <property type="match status" value="1"/>
</dbReference>
<keyword evidence="11 25" id="KW-0812">Transmembrane</keyword>
<dbReference type="InterPro" id="IPR001245">
    <property type="entry name" value="Ser-Thr/Tyr_kinase_cat_dom"/>
</dbReference>
<gene>
    <name evidence="28" type="ORF">QVD17_25729</name>
</gene>
<dbReference type="SMART" id="SM00220">
    <property type="entry name" value="S_TKc"/>
    <property type="match status" value="1"/>
</dbReference>
<dbReference type="FunFam" id="1.10.510.10:FF:000309">
    <property type="entry name" value="Leucine-rich repeat receptor-like protein kinase"/>
    <property type="match status" value="1"/>
</dbReference>
<feature type="region of interest" description="Disordered" evidence="24">
    <location>
        <begin position="642"/>
        <end position="664"/>
    </location>
</feature>
<evidence type="ECO:0000256" key="15">
    <source>
        <dbReference type="ARBA" id="ARBA00022777"/>
    </source>
</evidence>
<dbReference type="EC" id="2.7.11.1" evidence="5"/>
<protein>
    <recommendedName>
        <fullName evidence="5">non-specific serine/threonine protein kinase</fullName>
        <ecNumber evidence="5">2.7.11.1</ecNumber>
    </recommendedName>
</protein>
<keyword evidence="15" id="KW-0418">Kinase</keyword>
<feature type="binding site" evidence="23">
    <location>
        <position position="783"/>
    </location>
    <ligand>
        <name>ATP</name>
        <dbReference type="ChEBI" id="CHEBI:30616"/>
    </ligand>
</feature>
<dbReference type="EMBL" id="JAUHHV010000006">
    <property type="protein sequence ID" value="KAK1422540.1"/>
    <property type="molecule type" value="Genomic_DNA"/>
</dbReference>
<evidence type="ECO:0000256" key="11">
    <source>
        <dbReference type="ARBA" id="ARBA00022692"/>
    </source>
</evidence>
<dbReference type="Gene3D" id="3.30.200.20">
    <property type="entry name" value="Phosphorylase Kinase, domain 1"/>
    <property type="match status" value="1"/>
</dbReference>
<dbReference type="GO" id="GO:0006952">
    <property type="term" value="P:defense response"/>
    <property type="evidence" value="ECO:0007669"/>
    <property type="project" value="UniProtKB-ARBA"/>
</dbReference>
<dbReference type="GO" id="GO:0005524">
    <property type="term" value="F:ATP binding"/>
    <property type="evidence" value="ECO:0007669"/>
    <property type="project" value="UniProtKB-UniRule"/>
</dbReference>
<keyword evidence="10" id="KW-0808">Transferase</keyword>
<evidence type="ECO:0000256" key="1">
    <source>
        <dbReference type="ARBA" id="ARBA00004236"/>
    </source>
</evidence>
<feature type="transmembrane region" description="Helical" evidence="25">
    <location>
        <begin position="669"/>
        <end position="693"/>
    </location>
</feature>
<keyword evidence="12 26" id="KW-0732">Signal</keyword>
<reference evidence="28" key="1">
    <citation type="journal article" date="2023" name="bioRxiv">
        <title>Improved chromosome-level genome assembly for marigold (Tagetes erecta).</title>
        <authorList>
            <person name="Jiang F."/>
            <person name="Yuan L."/>
            <person name="Wang S."/>
            <person name="Wang H."/>
            <person name="Xu D."/>
            <person name="Wang A."/>
            <person name="Fan W."/>
        </authorList>
    </citation>
    <scope>NUCLEOTIDE SEQUENCE</scope>
    <source>
        <strain evidence="28">WSJ</strain>
        <tissue evidence="28">Leaf</tissue>
    </source>
</reference>
<evidence type="ECO:0000256" key="2">
    <source>
        <dbReference type="ARBA" id="ARBA00004479"/>
    </source>
</evidence>
<keyword evidence="14 23" id="KW-0547">Nucleotide-binding</keyword>
<dbReference type="Pfam" id="PF00560">
    <property type="entry name" value="LRR_1"/>
    <property type="match status" value="3"/>
</dbReference>
<dbReference type="InterPro" id="IPR003591">
    <property type="entry name" value="Leu-rich_rpt_typical-subtyp"/>
</dbReference>
<evidence type="ECO:0000313" key="29">
    <source>
        <dbReference type="Proteomes" id="UP001229421"/>
    </source>
</evidence>
<evidence type="ECO:0000256" key="5">
    <source>
        <dbReference type="ARBA" id="ARBA00012513"/>
    </source>
</evidence>
<evidence type="ECO:0000256" key="13">
    <source>
        <dbReference type="ARBA" id="ARBA00022737"/>
    </source>
</evidence>
<dbReference type="InterPro" id="IPR008271">
    <property type="entry name" value="Ser/Thr_kinase_AS"/>
</dbReference>
<evidence type="ECO:0000256" key="16">
    <source>
        <dbReference type="ARBA" id="ARBA00022840"/>
    </source>
</evidence>
<dbReference type="InterPro" id="IPR011009">
    <property type="entry name" value="Kinase-like_dom_sf"/>
</dbReference>
<dbReference type="AlphaFoldDB" id="A0AAD8KGN0"/>
<evidence type="ECO:0000256" key="25">
    <source>
        <dbReference type="SAM" id="Phobius"/>
    </source>
</evidence>
<evidence type="ECO:0000256" key="12">
    <source>
        <dbReference type="ARBA" id="ARBA00022729"/>
    </source>
</evidence>
<dbReference type="Gene3D" id="1.10.510.10">
    <property type="entry name" value="Transferase(Phosphotransferase) domain 1"/>
    <property type="match status" value="1"/>
</dbReference>
<dbReference type="GO" id="GO:0005886">
    <property type="term" value="C:plasma membrane"/>
    <property type="evidence" value="ECO:0007669"/>
    <property type="project" value="UniProtKB-SubCell"/>
</dbReference>
<accession>A0AAD8KGN0</accession>
<dbReference type="InterPro" id="IPR013210">
    <property type="entry name" value="LRR_N_plant-typ"/>
</dbReference>
<evidence type="ECO:0000256" key="19">
    <source>
        <dbReference type="ARBA" id="ARBA00023170"/>
    </source>
</evidence>
<dbReference type="InterPro" id="IPR032675">
    <property type="entry name" value="LRR_dom_sf"/>
</dbReference>
<evidence type="ECO:0000259" key="27">
    <source>
        <dbReference type="PROSITE" id="PS50011"/>
    </source>
</evidence>
<evidence type="ECO:0000256" key="17">
    <source>
        <dbReference type="ARBA" id="ARBA00022989"/>
    </source>
</evidence>
<dbReference type="GO" id="GO:0051707">
    <property type="term" value="P:response to other organism"/>
    <property type="evidence" value="ECO:0007669"/>
    <property type="project" value="UniProtKB-ARBA"/>
</dbReference>
<keyword evidence="8" id="KW-0597">Phosphoprotein</keyword>